<protein>
    <submittedName>
        <fullName evidence="2">Uncharacterized protein</fullName>
    </submittedName>
</protein>
<keyword evidence="3" id="KW-1185">Reference proteome</keyword>
<name>A0A178MFN1_9CHLR</name>
<accession>A0A178MFN1</accession>
<sequence>MVCGLGCLALAWSLVAWAVSAWTNPVIIVAQAYLGNISVSDDGTRLVAVDIVHGEDKSRNIVVSEFSNGAWQPAQVIAQNGVYDTGLVIFMPQYTHPVISGDGNTIAYVGWTGSGHAVYIVDRLPNGRWGEPVLLNTNIGTIHYWISLSRDGRTLALANYAVFFDTAQVYVTTRTSSGWSPLTRVSVLESGGSRPALSADGRRIVYIQNARVMYSERIGQHWSPPIYLTLNNHWEGASVDYPLLSSDGQSVVYWLVLSEGNTLVSKELYVMRRTSAGWGTPERVNSRLNVPASKTDSAAALNSQATRLIYPRALVRDNTVNASVLEVAEWTNSGWQETTLPVAAAGETFEYGPRLTPDGMALTYLSSGAGIKRTTTNAPPAMISTPATTSRIITTAGGHLCANHEPICYEFAPDTFTTTVQITYTPVTQLPGPAPVITDTNAPVQAQYLFTISAQPESAGAAATAAIEPQQPVTVFINYRQPVIAGTVGLWRWEGNGWVPVAGVDDPETRLLTATLDQTGTYAIFGASYPVYLPAIQR</sequence>
<proteinExistence type="predicted"/>
<dbReference type="Gene3D" id="2.120.10.30">
    <property type="entry name" value="TolB, C-terminal domain"/>
    <property type="match status" value="1"/>
</dbReference>
<dbReference type="InterPro" id="IPR011042">
    <property type="entry name" value="6-blade_b-propeller_TolB-like"/>
</dbReference>
<comment type="caution">
    <text evidence="2">The sequence shown here is derived from an EMBL/GenBank/DDBJ whole genome shotgun (WGS) entry which is preliminary data.</text>
</comment>
<organism evidence="2 3">
    <name type="scientific">Chloroflexus islandicus</name>
    <dbReference type="NCBI Taxonomy" id="1707952"/>
    <lineage>
        <taxon>Bacteria</taxon>
        <taxon>Bacillati</taxon>
        <taxon>Chloroflexota</taxon>
        <taxon>Chloroflexia</taxon>
        <taxon>Chloroflexales</taxon>
        <taxon>Chloroflexineae</taxon>
        <taxon>Chloroflexaceae</taxon>
        <taxon>Chloroflexus</taxon>
    </lineage>
</organism>
<reference evidence="2 3" key="1">
    <citation type="submission" date="2016-04" db="EMBL/GenBank/DDBJ databases">
        <title>Chloroflexus islandicus sp. nov., a thermophilic filamentous anoxygenic phototrophic bacterium from geyser Strokkur (Iceland).</title>
        <authorList>
            <person name="Gaisin V.A."/>
            <person name="Kalashnikov A.M."/>
            <person name="Sukhacheva M.V."/>
            <person name="Grouzdev D.S."/>
            <person name="Ivanov T.M."/>
            <person name="Kuznetsov B."/>
            <person name="Gorlenko V.M."/>
        </authorList>
    </citation>
    <scope>NUCLEOTIDE SEQUENCE [LARGE SCALE GENOMIC DNA]</scope>
    <source>
        <strain evidence="3">isl-2</strain>
    </source>
</reference>
<keyword evidence="1" id="KW-0732">Signal</keyword>
<dbReference type="Proteomes" id="UP000078287">
    <property type="component" value="Unassembled WGS sequence"/>
</dbReference>
<feature type="chain" id="PRO_5008091922" evidence="1">
    <location>
        <begin position="19"/>
        <end position="538"/>
    </location>
</feature>
<evidence type="ECO:0000313" key="3">
    <source>
        <dbReference type="Proteomes" id="UP000078287"/>
    </source>
</evidence>
<feature type="signal peptide" evidence="1">
    <location>
        <begin position="1"/>
        <end position="18"/>
    </location>
</feature>
<evidence type="ECO:0000256" key="1">
    <source>
        <dbReference type="SAM" id="SignalP"/>
    </source>
</evidence>
<gene>
    <name evidence="2" type="ORF">A6A03_09815</name>
</gene>
<dbReference type="AlphaFoldDB" id="A0A178MFN1"/>
<dbReference type="SUPFAM" id="SSF82171">
    <property type="entry name" value="DPP6 N-terminal domain-like"/>
    <property type="match status" value="1"/>
</dbReference>
<evidence type="ECO:0000313" key="2">
    <source>
        <dbReference type="EMBL" id="OAN47540.1"/>
    </source>
</evidence>
<dbReference type="STRING" id="1707952.A6A03_09815"/>
<dbReference type="EMBL" id="LWQS01000036">
    <property type="protein sequence ID" value="OAN47540.1"/>
    <property type="molecule type" value="Genomic_DNA"/>
</dbReference>